<dbReference type="AlphaFoldDB" id="A0A4R3Z5L4"/>
<protein>
    <submittedName>
        <fullName evidence="1">TfoX/Sxy family transcriptional regulator of competence genes</fullName>
    </submittedName>
</protein>
<dbReference type="GeneID" id="98914684"/>
<dbReference type="RefSeq" id="WP_066447763.1">
    <property type="nucleotide sequence ID" value="NZ_JANKBF010000001.1"/>
</dbReference>
<evidence type="ECO:0000313" key="2">
    <source>
        <dbReference type="Proteomes" id="UP000295515"/>
    </source>
</evidence>
<reference evidence="1 2" key="1">
    <citation type="submission" date="2019-03" db="EMBL/GenBank/DDBJ databases">
        <title>Genomic Encyclopedia of Type Strains, Phase IV (KMG-IV): sequencing the most valuable type-strain genomes for metagenomic binning, comparative biology and taxonomic classification.</title>
        <authorList>
            <person name="Goeker M."/>
        </authorList>
    </citation>
    <scope>NUCLEOTIDE SEQUENCE [LARGE SCALE GENOMIC DNA]</scope>
    <source>
        <strain evidence="1 2">DSM 29487</strain>
    </source>
</reference>
<dbReference type="EMBL" id="SMCQ01000003">
    <property type="protein sequence ID" value="TCW01748.1"/>
    <property type="molecule type" value="Genomic_DNA"/>
</dbReference>
<accession>A0A4R3Z5L4</accession>
<dbReference type="Proteomes" id="UP000295515">
    <property type="component" value="Unassembled WGS sequence"/>
</dbReference>
<sequence>MASTKEYVDYILQQLSLLEDIKCRPMMGEYLIYYRLKVIGGIYDNRFLIKDVPSAEDILPKVIYEIPYPKAKKMILVNIVEDPYLLKKLIESIYDELPMPKKKN</sequence>
<name>A0A4R3Z5L4_9FIRM</name>
<comment type="caution">
    <text evidence="1">The sequence shown here is derived from an EMBL/GenBank/DDBJ whole genome shotgun (WGS) entry which is preliminary data.</text>
</comment>
<organism evidence="1 2">
    <name type="scientific">Longibaculum muris</name>
    <dbReference type="NCBI Taxonomy" id="1796628"/>
    <lineage>
        <taxon>Bacteria</taxon>
        <taxon>Bacillati</taxon>
        <taxon>Bacillota</taxon>
        <taxon>Erysipelotrichia</taxon>
        <taxon>Erysipelotrichales</taxon>
        <taxon>Coprobacillaceae</taxon>
        <taxon>Longibaculum</taxon>
    </lineage>
</organism>
<proteinExistence type="predicted"/>
<gene>
    <name evidence="1" type="ORF">EDD60_103208</name>
</gene>
<keyword evidence="2" id="KW-1185">Reference proteome</keyword>
<evidence type="ECO:0000313" key="1">
    <source>
        <dbReference type="EMBL" id="TCW01748.1"/>
    </source>
</evidence>
<dbReference type="SUPFAM" id="SSF159894">
    <property type="entry name" value="YgaC/TfoX-N like"/>
    <property type="match status" value="1"/>
</dbReference>
<dbReference type="Gene3D" id="3.30.1460.30">
    <property type="entry name" value="YgaC/TfoX-N like chaperone"/>
    <property type="match status" value="1"/>
</dbReference>